<feature type="transmembrane region" description="Helical" evidence="2">
    <location>
        <begin position="54"/>
        <end position="79"/>
    </location>
</feature>
<comment type="caution">
    <text evidence="3">The sequence shown here is derived from an EMBL/GenBank/DDBJ whole genome shotgun (WGS) entry which is preliminary data.</text>
</comment>
<evidence type="ECO:0000256" key="2">
    <source>
        <dbReference type="SAM" id="Phobius"/>
    </source>
</evidence>
<evidence type="ECO:0000313" key="4">
    <source>
        <dbReference type="Proteomes" id="UP000284842"/>
    </source>
</evidence>
<sequence>MNSSTLIAFYSFQFDNRIGVSTRSDPKSLVLNESAGPVKINTPIKTTRITPASFINPTFVILMAIFTFIFLISCLIFPISSALQNITIGSKDSLITYFPSPIWWSHVNDANAMSGGYMLWRSPHTTTNASITRSFRSVQYAAPLWPFPVQVQITIDGEASQIVDLQDTSQSDQPSVPPFLGPSTEPSQVRWSFTSDSEELRTVVISSAETGTLGWVVVVDSLIFEVSDVDDVTDVLAASSP</sequence>
<keyword evidence="2" id="KW-0472">Membrane</keyword>
<evidence type="ECO:0000313" key="3">
    <source>
        <dbReference type="EMBL" id="PPQ76074.1"/>
    </source>
</evidence>
<dbReference type="Proteomes" id="UP000284842">
    <property type="component" value="Unassembled WGS sequence"/>
</dbReference>
<dbReference type="OrthoDB" id="3234968at2759"/>
<protein>
    <submittedName>
        <fullName evidence="3">Uncharacterized protein</fullName>
    </submittedName>
</protein>
<dbReference type="AlphaFoldDB" id="A0A409WC26"/>
<keyword evidence="4" id="KW-1185">Reference proteome</keyword>
<gene>
    <name evidence="3" type="ORF">CVT24_006822</name>
</gene>
<evidence type="ECO:0000256" key="1">
    <source>
        <dbReference type="SAM" id="MobiDB-lite"/>
    </source>
</evidence>
<organism evidence="3 4">
    <name type="scientific">Panaeolus cyanescens</name>
    <dbReference type="NCBI Taxonomy" id="181874"/>
    <lineage>
        <taxon>Eukaryota</taxon>
        <taxon>Fungi</taxon>
        <taxon>Dikarya</taxon>
        <taxon>Basidiomycota</taxon>
        <taxon>Agaricomycotina</taxon>
        <taxon>Agaricomycetes</taxon>
        <taxon>Agaricomycetidae</taxon>
        <taxon>Agaricales</taxon>
        <taxon>Agaricineae</taxon>
        <taxon>Galeropsidaceae</taxon>
        <taxon>Panaeolus</taxon>
    </lineage>
</organism>
<name>A0A409WC26_9AGAR</name>
<proteinExistence type="predicted"/>
<keyword evidence="2" id="KW-1133">Transmembrane helix</keyword>
<dbReference type="EMBL" id="NHTK01005611">
    <property type="protein sequence ID" value="PPQ76074.1"/>
    <property type="molecule type" value="Genomic_DNA"/>
</dbReference>
<reference evidence="3 4" key="1">
    <citation type="journal article" date="2018" name="Evol. Lett.">
        <title>Horizontal gene cluster transfer increased hallucinogenic mushroom diversity.</title>
        <authorList>
            <person name="Reynolds H.T."/>
            <person name="Vijayakumar V."/>
            <person name="Gluck-Thaler E."/>
            <person name="Korotkin H.B."/>
            <person name="Matheny P.B."/>
            <person name="Slot J.C."/>
        </authorList>
    </citation>
    <scope>NUCLEOTIDE SEQUENCE [LARGE SCALE GENOMIC DNA]</scope>
    <source>
        <strain evidence="3 4">2629</strain>
    </source>
</reference>
<keyword evidence="2" id="KW-0812">Transmembrane</keyword>
<dbReference type="InParanoid" id="A0A409WC26"/>
<accession>A0A409WC26</accession>
<feature type="region of interest" description="Disordered" evidence="1">
    <location>
        <begin position="168"/>
        <end position="188"/>
    </location>
</feature>